<dbReference type="Gene3D" id="3.30.720.110">
    <property type="match status" value="1"/>
</dbReference>
<evidence type="ECO:0000313" key="2">
    <source>
        <dbReference type="EMBL" id="NLR81143.1"/>
    </source>
</evidence>
<dbReference type="PROSITE" id="PS51819">
    <property type="entry name" value="VOC"/>
    <property type="match status" value="1"/>
</dbReference>
<dbReference type="RefSeq" id="WP_168740791.1">
    <property type="nucleotide sequence ID" value="NZ_JABAHZ010000005.1"/>
</dbReference>
<dbReference type="SUPFAM" id="SSF54593">
    <property type="entry name" value="Glyoxalase/Bleomycin resistance protein/Dihydroxybiphenyl dioxygenase"/>
    <property type="match status" value="1"/>
</dbReference>
<dbReference type="InterPro" id="IPR004360">
    <property type="entry name" value="Glyas_Fos-R_dOase_dom"/>
</dbReference>
<evidence type="ECO:0000313" key="3">
    <source>
        <dbReference type="Proteomes" id="UP000552864"/>
    </source>
</evidence>
<organism evidence="2 3">
    <name type="scientific">Chitinophaga eiseniae</name>
    <dbReference type="NCBI Taxonomy" id="634771"/>
    <lineage>
        <taxon>Bacteria</taxon>
        <taxon>Pseudomonadati</taxon>
        <taxon>Bacteroidota</taxon>
        <taxon>Chitinophagia</taxon>
        <taxon>Chitinophagales</taxon>
        <taxon>Chitinophagaceae</taxon>
        <taxon>Chitinophaga</taxon>
    </lineage>
</organism>
<dbReference type="Gene3D" id="3.30.720.120">
    <property type="match status" value="1"/>
</dbReference>
<dbReference type="Pfam" id="PF00903">
    <property type="entry name" value="Glyoxalase"/>
    <property type="match status" value="1"/>
</dbReference>
<reference evidence="2 3" key="1">
    <citation type="submission" date="2020-04" db="EMBL/GenBank/DDBJ databases">
        <authorList>
            <person name="Yin C."/>
        </authorList>
    </citation>
    <scope>NUCLEOTIDE SEQUENCE [LARGE SCALE GENOMIC DNA]</scope>
    <source>
        <strain evidence="2 3">Ak56</strain>
    </source>
</reference>
<proteinExistence type="predicted"/>
<accession>A0A847SMV5</accession>
<feature type="domain" description="VOC" evidence="1">
    <location>
        <begin position="1"/>
        <end position="121"/>
    </location>
</feature>
<dbReference type="Proteomes" id="UP000552864">
    <property type="component" value="Unassembled WGS sequence"/>
</dbReference>
<sequence>MKLNAGIITSKIAESKRFYTEILGFGVTFENDFYLLLHTPDKQSEISFLLPEHASQQPLFRPAFEGKGVYLTIEVEKVDEVYERIKAKGAVIKIPIRNEPWGDRHFAIADPNGVGIDIVTYSQP</sequence>
<dbReference type="EMBL" id="JABAHZ010000005">
    <property type="protein sequence ID" value="NLR81143.1"/>
    <property type="molecule type" value="Genomic_DNA"/>
</dbReference>
<dbReference type="AlphaFoldDB" id="A0A847SMV5"/>
<gene>
    <name evidence="2" type="ORF">HGH91_21115</name>
</gene>
<comment type="caution">
    <text evidence="2">The sequence shown here is derived from an EMBL/GenBank/DDBJ whole genome shotgun (WGS) entry which is preliminary data.</text>
</comment>
<dbReference type="InterPro" id="IPR029068">
    <property type="entry name" value="Glyas_Bleomycin-R_OHBP_Dase"/>
</dbReference>
<name>A0A847SMV5_9BACT</name>
<evidence type="ECO:0000259" key="1">
    <source>
        <dbReference type="PROSITE" id="PS51819"/>
    </source>
</evidence>
<dbReference type="InterPro" id="IPR037523">
    <property type="entry name" value="VOC_core"/>
</dbReference>
<keyword evidence="3" id="KW-1185">Reference proteome</keyword>
<protein>
    <submittedName>
        <fullName evidence="2">Glyoxalase</fullName>
    </submittedName>
</protein>